<evidence type="ECO:0000256" key="6">
    <source>
        <dbReference type="ARBA" id="ARBA00022723"/>
    </source>
</evidence>
<dbReference type="Gene3D" id="2.40.50.1070">
    <property type="match status" value="1"/>
</dbReference>
<feature type="binding site" evidence="9 10">
    <location>
        <position position="309"/>
    </location>
    <ligand>
        <name>S-adenosyl-L-methionine</name>
        <dbReference type="ChEBI" id="CHEBI:59789"/>
    </ligand>
</feature>
<feature type="binding site" evidence="9 10">
    <location>
        <position position="280"/>
    </location>
    <ligand>
        <name>S-adenosyl-L-methionine</name>
        <dbReference type="ChEBI" id="CHEBI:59789"/>
    </ligand>
</feature>
<feature type="binding site" evidence="9 10">
    <location>
        <position position="383"/>
    </location>
    <ligand>
        <name>S-adenosyl-L-methionine</name>
        <dbReference type="ChEBI" id="CHEBI:59789"/>
    </ligand>
</feature>
<evidence type="ECO:0000256" key="2">
    <source>
        <dbReference type="ARBA" id="ARBA00022552"/>
    </source>
</evidence>
<evidence type="ECO:0000259" key="12">
    <source>
        <dbReference type="PROSITE" id="PS50926"/>
    </source>
</evidence>
<evidence type="ECO:0000256" key="11">
    <source>
        <dbReference type="PROSITE-ProRule" id="PRU10015"/>
    </source>
</evidence>
<feature type="active site" evidence="11">
    <location>
        <position position="411"/>
    </location>
</feature>
<feature type="binding site" evidence="9">
    <location>
        <position position="170"/>
    </location>
    <ligand>
        <name>[4Fe-4S] cluster</name>
        <dbReference type="ChEBI" id="CHEBI:49883"/>
    </ligand>
</feature>
<feature type="binding site" evidence="9">
    <location>
        <position position="91"/>
    </location>
    <ligand>
        <name>[4Fe-4S] cluster</name>
        <dbReference type="ChEBI" id="CHEBI:49883"/>
    </ligand>
</feature>
<comment type="catalytic activity">
    <reaction evidence="9">
        <text>uridine(1939) in 23S rRNA + S-adenosyl-L-methionine = 5-methyluridine(1939) in 23S rRNA + S-adenosyl-L-homocysteine + H(+)</text>
        <dbReference type="Rhea" id="RHEA:42908"/>
        <dbReference type="Rhea" id="RHEA-COMP:10278"/>
        <dbReference type="Rhea" id="RHEA-COMP:10279"/>
        <dbReference type="ChEBI" id="CHEBI:15378"/>
        <dbReference type="ChEBI" id="CHEBI:57856"/>
        <dbReference type="ChEBI" id="CHEBI:59789"/>
        <dbReference type="ChEBI" id="CHEBI:65315"/>
        <dbReference type="ChEBI" id="CHEBI:74447"/>
        <dbReference type="EC" id="2.1.1.190"/>
    </reaction>
</comment>
<dbReference type="NCBIfam" id="TIGR00479">
    <property type="entry name" value="rumA"/>
    <property type="match status" value="1"/>
</dbReference>
<evidence type="ECO:0000313" key="13">
    <source>
        <dbReference type="EMBL" id="MBM6703510.1"/>
    </source>
</evidence>
<protein>
    <recommendedName>
        <fullName evidence="9">23S rRNA (uracil(1939)-C(5))-methyltransferase RlmD</fullName>
        <ecNumber evidence="9">2.1.1.190</ecNumber>
    </recommendedName>
    <alternativeName>
        <fullName evidence="9">23S rRNA(m5U1939)-methyltransferase</fullName>
    </alternativeName>
</protein>
<evidence type="ECO:0000256" key="9">
    <source>
        <dbReference type="HAMAP-Rule" id="MF_01010"/>
    </source>
</evidence>
<feature type="active site" description="Nucleophile" evidence="9 10">
    <location>
        <position position="411"/>
    </location>
</feature>
<keyword evidence="6 9" id="KW-0479">Metal-binding</keyword>
<evidence type="ECO:0000256" key="4">
    <source>
        <dbReference type="ARBA" id="ARBA00022679"/>
    </source>
</evidence>
<evidence type="ECO:0000256" key="5">
    <source>
        <dbReference type="ARBA" id="ARBA00022691"/>
    </source>
</evidence>
<dbReference type="Gene3D" id="3.40.50.150">
    <property type="entry name" value="Vaccinia Virus protein VP39"/>
    <property type="match status" value="1"/>
</dbReference>
<dbReference type="GO" id="GO:0032259">
    <property type="term" value="P:methylation"/>
    <property type="evidence" value="ECO:0007669"/>
    <property type="project" value="UniProtKB-KW"/>
</dbReference>
<reference evidence="13 14" key="1">
    <citation type="journal article" date="2021" name="Sci. Rep.">
        <title>The distribution of antibiotic resistance genes in chicken gut microbiota commensals.</title>
        <authorList>
            <person name="Juricova H."/>
            <person name="Matiasovicova J."/>
            <person name="Kubasova T."/>
            <person name="Cejkova D."/>
            <person name="Rychlik I."/>
        </authorList>
    </citation>
    <scope>NUCLEOTIDE SEQUENCE [LARGE SCALE GENOMIC DNA]</scope>
    <source>
        <strain evidence="13 14">An829</strain>
    </source>
</reference>
<sequence length="482" mass="53245">MGRRSNKERVPEFFTAEVERLDQEGRGIAHLDGKVVFIQGALPGELVRYERIRSKSSYDIGRVAQVLRESPYRTKPKCPNFGIGPGSCGGCAMQHLEPAAQVAFKEKVLLDTLWHIGKVKPESVLVPIFGPTWHYRHRARLTVRDVPKKGGVLVGFHEKASSYVADMKHCKILTKNVDEMLVPMRELVSKLSIRQRMPQIEVAVGGDGRTALVFRTLEAPSEADMALLLEFGRVHNADIWLQPKGPESAHAVLPENENALGLSLSEFGVRISFKPTDFTQVNHALNETMVSRAVRLLDVQPEHKVADFFCGLGNFTMPLATRSARVIGIEGSEGLVARARQGAAENGVAEKTEFVARNLFTWCEDDWQKLWKRMGGIDRVLIDPPREGALALSRVLAETDLRPARVVYVSCNPATLARDCAILHHEGGWHIRAAGIMNMFPHTGHVESMAVLEPGPKPEKKDEAAEAIEAKIAQGDAEVMGA</sequence>
<dbReference type="PANTHER" id="PTHR11061">
    <property type="entry name" value="RNA M5U METHYLTRANSFERASE"/>
    <property type="match status" value="1"/>
</dbReference>
<evidence type="ECO:0000256" key="8">
    <source>
        <dbReference type="ARBA" id="ARBA00023014"/>
    </source>
</evidence>
<feature type="domain" description="TRAM" evidence="12">
    <location>
        <begin position="7"/>
        <end position="65"/>
    </location>
</feature>
<comment type="caution">
    <text evidence="13">The sequence shown here is derived from an EMBL/GenBank/DDBJ whole genome shotgun (WGS) entry which is preliminary data.</text>
</comment>
<evidence type="ECO:0000256" key="10">
    <source>
        <dbReference type="PROSITE-ProRule" id="PRU01024"/>
    </source>
</evidence>
<keyword evidence="3 9" id="KW-0489">Methyltransferase</keyword>
<keyword evidence="8 9" id="KW-0411">Iron-sulfur</keyword>
<dbReference type="Pfam" id="PF05958">
    <property type="entry name" value="tRNA_U5-meth_tr"/>
    <property type="match status" value="1"/>
</dbReference>
<keyword evidence="5 9" id="KW-0949">S-adenosyl-L-methionine</keyword>
<dbReference type="EC" id="2.1.1.190" evidence="9"/>
<dbReference type="InterPro" id="IPR010280">
    <property type="entry name" value="U5_MeTrfase_fam"/>
</dbReference>
<keyword evidence="1 9" id="KW-0004">4Fe-4S</keyword>
<name>A0ABS2DS05_9BURK</name>
<dbReference type="SUPFAM" id="SSF50249">
    <property type="entry name" value="Nucleic acid-binding proteins"/>
    <property type="match status" value="1"/>
</dbReference>
<dbReference type="PROSITE" id="PS51687">
    <property type="entry name" value="SAM_MT_RNA_M5U"/>
    <property type="match status" value="1"/>
</dbReference>
<dbReference type="SUPFAM" id="SSF53335">
    <property type="entry name" value="S-adenosyl-L-methionine-dependent methyltransferases"/>
    <property type="match status" value="1"/>
</dbReference>
<dbReference type="InterPro" id="IPR030391">
    <property type="entry name" value="MeTrfase_TrmA_CS"/>
</dbReference>
<dbReference type="EMBL" id="JACJJC010000003">
    <property type="protein sequence ID" value="MBM6703510.1"/>
    <property type="molecule type" value="Genomic_DNA"/>
</dbReference>
<dbReference type="Proteomes" id="UP000715095">
    <property type="component" value="Unassembled WGS sequence"/>
</dbReference>
<organism evidence="13 14">
    <name type="scientific">Sutterella massiliensis</name>
    <dbReference type="NCBI Taxonomy" id="1816689"/>
    <lineage>
        <taxon>Bacteria</taxon>
        <taxon>Pseudomonadati</taxon>
        <taxon>Pseudomonadota</taxon>
        <taxon>Betaproteobacteria</taxon>
        <taxon>Burkholderiales</taxon>
        <taxon>Sutterellaceae</taxon>
        <taxon>Sutterella</taxon>
    </lineage>
</organism>
<feature type="binding site" evidence="9">
    <location>
        <position position="358"/>
    </location>
    <ligand>
        <name>S-adenosyl-L-methionine</name>
        <dbReference type="ChEBI" id="CHEBI:59789"/>
    </ligand>
</feature>
<dbReference type="PROSITE" id="PS50926">
    <property type="entry name" value="TRAM"/>
    <property type="match status" value="1"/>
</dbReference>
<dbReference type="NCBIfam" id="NF009639">
    <property type="entry name" value="PRK13168.1"/>
    <property type="match status" value="1"/>
</dbReference>
<gene>
    <name evidence="9 13" type="primary">rlmD</name>
    <name evidence="13" type="ORF">H6A60_03235</name>
</gene>
<dbReference type="InterPro" id="IPR029063">
    <property type="entry name" value="SAM-dependent_MTases_sf"/>
</dbReference>
<feature type="binding site" evidence="9">
    <location>
        <position position="88"/>
    </location>
    <ligand>
        <name>[4Fe-4S] cluster</name>
        <dbReference type="ChEBI" id="CHEBI:49883"/>
    </ligand>
</feature>
<dbReference type="Gene3D" id="2.40.50.140">
    <property type="entry name" value="Nucleic acid-binding proteins"/>
    <property type="match status" value="1"/>
</dbReference>
<dbReference type="InterPro" id="IPR002792">
    <property type="entry name" value="TRAM_dom"/>
</dbReference>
<dbReference type="RefSeq" id="WP_205101970.1">
    <property type="nucleotide sequence ID" value="NZ_JACJJC010000003.1"/>
</dbReference>
<keyword evidence="7 9" id="KW-0408">Iron</keyword>
<accession>A0ABS2DS05</accession>
<keyword evidence="14" id="KW-1185">Reference proteome</keyword>
<feature type="binding site" evidence="9 10">
    <location>
        <position position="330"/>
    </location>
    <ligand>
        <name>S-adenosyl-L-methionine</name>
        <dbReference type="ChEBI" id="CHEBI:59789"/>
    </ligand>
</feature>
<keyword evidence="2 9" id="KW-0698">rRNA processing</keyword>
<dbReference type="PANTHER" id="PTHR11061:SF49">
    <property type="entry name" value="23S RRNA (URACIL(1939)-C(5))-METHYLTRANSFERASE RLMD"/>
    <property type="match status" value="1"/>
</dbReference>
<evidence type="ECO:0000256" key="7">
    <source>
        <dbReference type="ARBA" id="ARBA00023004"/>
    </source>
</evidence>
<feature type="binding site" evidence="9">
    <location>
        <position position="78"/>
    </location>
    <ligand>
        <name>[4Fe-4S] cluster</name>
        <dbReference type="ChEBI" id="CHEBI:49883"/>
    </ligand>
</feature>
<dbReference type="CDD" id="cd02440">
    <property type="entry name" value="AdoMet_MTases"/>
    <property type="match status" value="1"/>
</dbReference>
<evidence type="ECO:0000313" key="14">
    <source>
        <dbReference type="Proteomes" id="UP000715095"/>
    </source>
</evidence>
<keyword evidence="4 9" id="KW-0808">Transferase</keyword>
<evidence type="ECO:0000256" key="3">
    <source>
        <dbReference type="ARBA" id="ARBA00022603"/>
    </source>
</evidence>
<proteinExistence type="inferred from homology"/>
<dbReference type="PROSITE" id="PS01231">
    <property type="entry name" value="TRMA_2"/>
    <property type="match status" value="1"/>
</dbReference>
<feature type="binding site" evidence="9">
    <location>
        <position position="314"/>
    </location>
    <ligand>
        <name>S-adenosyl-L-methionine</name>
        <dbReference type="ChEBI" id="CHEBI:59789"/>
    </ligand>
</feature>
<comment type="similarity">
    <text evidence="9">Belongs to the class I-like SAM-binding methyltransferase superfamily. RNA M5U methyltransferase family. RlmD subfamily.</text>
</comment>
<dbReference type="PROSITE" id="PS01230">
    <property type="entry name" value="TRMA_1"/>
    <property type="match status" value="1"/>
</dbReference>
<dbReference type="Pfam" id="PF01938">
    <property type="entry name" value="TRAM"/>
    <property type="match status" value="1"/>
</dbReference>
<evidence type="ECO:0000256" key="1">
    <source>
        <dbReference type="ARBA" id="ARBA00022485"/>
    </source>
</evidence>
<dbReference type="InterPro" id="IPR012340">
    <property type="entry name" value="NA-bd_OB-fold"/>
</dbReference>
<comment type="function">
    <text evidence="9">Catalyzes the formation of 5-methyl-uridine at position 1939 (m5U1939) in 23S rRNA.</text>
</comment>
<dbReference type="InterPro" id="IPR001566">
    <property type="entry name" value="23S_rRNA_MeTrfase_RlmD"/>
</dbReference>
<dbReference type="HAMAP" id="MF_01010">
    <property type="entry name" value="23SrRNA_methyltr_RlmD"/>
    <property type="match status" value="1"/>
</dbReference>
<dbReference type="InterPro" id="IPR030390">
    <property type="entry name" value="MeTrfase_TrmA_AS"/>
</dbReference>
<dbReference type="GO" id="GO:0008168">
    <property type="term" value="F:methyltransferase activity"/>
    <property type="evidence" value="ECO:0007669"/>
    <property type="project" value="UniProtKB-KW"/>
</dbReference>